<sequence length="710" mass="75357">MSTVLLLTAGTGPAEGLLLQDLRDSGHVVDVLDVASHAWLRRRPGLAPAPLYPWTGTHALRAAGAQIAREMHRVTAAGAYDAILASGLGAAGFAARHVEEEFIPLLRRGDLDFSAARRHAEEDFAALTRAVDRLFLEDEWEFDKALSKGSWSAHLRHPRRALPPELLPPLAEEFETPSVVVLHPEHVDADRLAAQMEALQTAVDTVPGASLRSLSASALYRTRDLAAGRAFDAVAATRLGGATHVVLVGSSRDHTAVGELLVGAGVAERLVVEDTIGSGAWAAGHPGVRTGRGLRLVTELAAALRGGPEPHSAVDTVDAGTTDLLAAYRTAMTGLVDRTFEDLAVLRHDGPLDVFFSTSPLEDRTDGARPQRVRNMNDALSEPAAALRLSSVPGVFDRRLRVLDDSLAAGRPLGLLYGENSTSPIPVGRVTAALADVMARFSAGGGTSVWFVRDLHWLDEIDGYLEDADARRDVQERGLAEFDAMAAAADRLAAPSAESGAGFDALLARHGRGPVDWLPLPPAVSPANTVPADAPAIGEEGVTLLYAGGVGGIYGLGQYLTAVGTLDPQVRLDFVVRAGERSVLEDMLAEHGLADRPGLRITTVPLEWYVPATKTVVGLVLLGGEYVRFSFPYKTMSLIERGYPVLCFADMGIADFLERNRVGLGVARSSEAIRAGIDALVRDGAPGMTDAQRTQSWAARVATARASAED</sequence>
<dbReference type="STRING" id="465515.Mlut_09030"/>
<evidence type="ECO:0000313" key="2">
    <source>
        <dbReference type="EMBL" id="SQG49379.1"/>
    </source>
</evidence>
<dbReference type="SUPFAM" id="SSF53756">
    <property type="entry name" value="UDP-Glycosyltransferase/glycogen phosphorylase"/>
    <property type="match status" value="1"/>
</dbReference>
<dbReference type="HOGENOM" id="CLU_388731_0_0_11"/>
<dbReference type="Proteomes" id="UP000000738">
    <property type="component" value="Chromosome"/>
</dbReference>
<protein>
    <submittedName>
        <fullName evidence="1">Uncharacterized protein</fullName>
    </submittedName>
</protein>
<reference evidence="1" key="1">
    <citation type="submission" date="2009-05" db="EMBL/GenBank/DDBJ databases">
        <title>Complete sequence of Micrococcus luteus NCTC 2665.</title>
        <authorList>
            <consortium name="US DOE Joint Genome Institute"/>
            <person name="Lucas S."/>
            <person name="Copeland A."/>
            <person name="Lapidus A."/>
            <person name="Glavina del Rio T."/>
            <person name="Dalin E."/>
            <person name="Tice H."/>
            <person name="Bruce D."/>
            <person name="Goodwin L."/>
            <person name="Pitluck S."/>
            <person name="Lowry S."/>
            <person name="Larimer F."/>
            <person name="Land M."/>
            <person name="Hauser L."/>
            <person name="Kyrpides N."/>
            <person name="Lykidis A."/>
            <person name="Young M."/>
            <person name="Greenblatt C."/>
        </authorList>
    </citation>
    <scope>NUCLEOTIDE SEQUENCE</scope>
    <source>
        <strain evidence="1">NCTC 2665</strain>
    </source>
</reference>
<evidence type="ECO:0000313" key="1">
    <source>
        <dbReference type="EMBL" id="ACS30425.1"/>
    </source>
</evidence>
<evidence type="ECO:0000313" key="3">
    <source>
        <dbReference type="Proteomes" id="UP000000738"/>
    </source>
</evidence>
<dbReference type="EnsemblBacteria" id="ACS30425">
    <property type="protein sequence ID" value="ACS30425"/>
    <property type="gene ID" value="Mlut_09030"/>
</dbReference>
<reference evidence="3" key="2">
    <citation type="journal article" date="2010" name="J. Bacteriol.">
        <title>Genome sequence of the Fleming strain of Micrococcus luteus, a simple free-living actinobacterium.</title>
        <authorList>
            <person name="Young M."/>
            <person name="Artsatbanov V."/>
            <person name="Beller H.R."/>
            <person name="Chandra G."/>
            <person name="Chater K.F."/>
            <person name="Dover L.G."/>
            <person name="Goh E.B."/>
            <person name="Kahan T."/>
            <person name="Kaprelyants A.S."/>
            <person name="Kyrpides N."/>
            <person name="Lapidus A."/>
            <person name="Lowry S.R."/>
            <person name="Lykidis A."/>
            <person name="Mahillon J."/>
            <person name="Markowitz V."/>
            <person name="Mavromatis K."/>
            <person name="Mukamolova G.V."/>
            <person name="Oren A."/>
            <person name="Rokem J.S."/>
            <person name="Smith M.C."/>
            <person name="Young D.I."/>
            <person name="Greenblatt C.L."/>
        </authorList>
    </citation>
    <scope>NUCLEOTIDE SEQUENCE [LARGE SCALE GENOMIC DNA]</scope>
    <source>
        <strain evidence="3">ATCC 4698 / DSM 20030 / JCM 1464 / NBRC 3333 / NCIMB 9278 / NCTC 2665 / VKM Ac-2230</strain>
    </source>
</reference>
<dbReference type="AlphaFoldDB" id="C5CAF6"/>
<name>C5CAF6_MICLC</name>
<accession>C5CAF6</accession>
<dbReference type="RefSeq" id="WP_010078935.1">
    <property type="nucleotide sequence ID" value="NC_012803.1"/>
</dbReference>
<proteinExistence type="predicted"/>
<dbReference type="Proteomes" id="UP000248985">
    <property type="component" value="Chromosome 1"/>
</dbReference>
<reference evidence="2 4" key="3">
    <citation type="submission" date="2018-06" db="EMBL/GenBank/DDBJ databases">
        <authorList>
            <consortium name="Pathogen Informatics"/>
            <person name="Doyle S."/>
        </authorList>
    </citation>
    <scope>NUCLEOTIDE SEQUENCE [LARGE SCALE GENOMIC DNA]</scope>
    <source>
        <strain evidence="2 4">NCTC2665</strain>
    </source>
</reference>
<dbReference type="EMBL" id="LS483396">
    <property type="protein sequence ID" value="SQG49379.1"/>
    <property type="molecule type" value="Genomic_DNA"/>
</dbReference>
<dbReference type="Gene3D" id="3.40.50.2000">
    <property type="entry name" value="Glycogen Phosphorylase B"/>
    <property type="match status" value="1"/>
</dbReference>
<dbReference type="KEGG" id="mlu:Mlut_09030"/>
<dbReference type="GeneID" id="93345064"/>
<evidence type="ECO:0000313" key="4">
    <source>
        <dbReference type="Proteomes" id="UP000248985"/>
    </source>
</evidence>
<keyword evidence="3" id="KW-1185">Reference proteome</keyword>
<dbReference type="eggNOG" id="ENOG5033TG4">
    <property type="taxonomic scope" value="Bacteria"/>
</dbReference>
<organism evidence="1 3">
    <name type="scientific">Micrococcus luteus (strain ATCC 4698 / DSM 20030 / JCM 1464 / CCM 169 / CCUG 5858 / IAM 1056 / NBRC 3333 / NCIMB 9278 / NCTC 2665 / VKM Ac-2230)</name>
    <name type="common">Micrococcus lysodeikticus</name>
    <dbReference type="NCBI Taxonomy" id="465515"/>
    <lineage>
        <taxon>Bacteria</taxon>
        <taxon>Bacillati</taxon>
        <taxon>Actinomycetota</taxon>
        <taxon>Actinomycetes</taxon>
        <taxon>Micrococcales</taxon>
        <taxon>Micrococcaceae</taxon>
        <taxon>Micrococcus</taxon>
    </lineage>
</organism>
<dbReference type="PATRIC" id="fig|465515.4.peg.864"/>
<gene>
    <name evidence="1" type="ordered locus">Mlut_09030</name>
    <name evidence="2" type="ORF">NCTC2665_01921</name>
</gene>
<dbReference type="EMBL" id="CP001628">
    <property type="protein sequence ID" value="ACS30425.1"/>
    <property type="molecule type" value="Genomic_DNA"/>
</dbReference>